<accession>A0A918PUZ0</accession>
<keyword evidence="3 5" id="KW-0663">Pyridoxal phosphate</keyword>
<evidence type="ECO:0000313" key="7">
    <source>
        <dbReference type="EMBL" id="GGZ23026.1"/>
    </source>
</evidence>
<evidence type="ECO:0000256" key="2">
    <source>
        <dbReference type="ARBA" id="ARBA00008639"/>
    </source>
</evidence>
<dbReference type="Gene3D" id="3.40.50.1100">
    <property type="match status" value="2"/>
</dbReference>
<gene>
    <name evidence="7" type="primary">acdS</name>
    <name evidence="7" type="ORF">GCM10007049_14860</name>
</gene>
<evidence type="ECO:0000259" key="6">
    <source>
        <dbReference type="Pfam" id="PF00291"/>
    </source>
</evidence>
<dbReference type="InterPro" id="IPR027278">
    <property type="entry name" value="ACCD_DCysDesulf"/>
</dbReference>
<evidence type="ECO:0000256" key="5">
    <source>
        <dbReference type="PIRSR" id="PIRSR006278-2"/>
    </source>
</evidence>
<dbReference type="EMBL" id="BMWX01000002">
    <property type="protein sequence ID" value="GGZ23026.1"/>
    <property type="molecule type" value="Genomic_DNA"/>
</dbReference>
<proteinExistence type="inferred from homology"/>
<dbReference type="AlphaFoldDB" id="A0A918PUZ0"/>
<reference evidence="7" key="1">
    <citation type="journal article" date="2014" name="Int. J. Syst. Evol. Microbiol.">
        <title>Complete genome sequence of Corynebacterium casei LMG S-19264T (=DSM 44701T), isolated from a smear-ripened cheese.</title>
        <authorList>
            <consortium name="US DOE Joint Genome Institute (JGI-PGF)"/>
            <person name="Walter F."/>
            <person name="Albersmeier A."/>
            <person name="Kalinowski J."/>
            <person name="Ruckert C."/>
        </authorList>
    </citation>
    <scope>NUCLEOTIDE SEQUENCE</scope>
    <source>
        <strain evidence="7">KCTC 12368</strain>
    </source>
</reference>
<comment type="caution">
    <text evidence="7">The sequence shown here is derived from an EMBL/GenBank/DDBJ whole genome shotgun (WGS) entry which is preliminary data.</text>
</comment>
<feature type="modified residue" description="N6-(pyridoxal phosphate)lysine" evidence="5">
    <location>
        <position position="24"/>
    </location>
</feature>
<evidence type="ECO:0000256" key="4">
    <source>
        <dbReference type="PIRSR" id="PIRSR006278-1"/>
    </source>
</evidence>
<dbReference type="Proteomes" id="UP000619457">
    <property type="component" value="Unassembled WGS sequence"/>
</dbReference>
<dbReference type="PANTHER" id="PTHR43780">
    <property type="entry name" value="1-AMINOCYCLOPROPANE-1-CARBOXYLATE DEAMINASE-RELATED"/>
    <property type="match status" value="1"/>
</dbReference>
<dbReference type="PIRSF" id="PIRSF006278">
    <property type="entry name" value="ACCD_DCysDesulf"/>
    <property type="match status" value="1"/>
</dbReference>
<organism evidence="7 8">
    <name type="scientific">Echinicola pacifica</name>
    <dbReference type="NCBI Taxonomy" id="346377"/>
    <lineage>
        <taxon>Bacteria</taxon>
        <taxon>Pseudomonadati</taxon>
        <taxon>Bacteroidota</taxon>
        <taxon>Cytophagia</taxon>
        <taxon>Cytophagales</taxon>
        <taxon>Cyclobacteriaceae</taxon>
        <taxon>Echinicola</taxon>
    </lineage>
</organism>
<keyword evidence="8" id="KW-1185">Reference proteome</keyword>
<name>A0A918PUZ0_9BACT</name>
<dbReference type="Pfam" id="PF00291">
    <property type="entry name" value="PALP"/>
    <property type="match status" value="1"/>
</dbReference>
<comment type="similarity">
    <text evidence="2">Belongs to the ACC deaminase/D-cysteine desulfhydrase family.</text>
</comment>
<dbReference type="SUPFAM" id="SSF53686">
    <property type="entry name" value="Tryptophan synthase beta subunit-like PLP-dependent enzymes"/>
    <property type="match status" value="1"/>
</dbReference>
<reference evidence="7" key="2">
    <citation type="submission" date="2020-09" db="EMBL/GenBank/DDBJ databases">
        <authorList>
            <person name="Sun Q."/>
            <person name="Kim S."/>
        </authorList>
    </citation>
    <scope>NUCLEOTIDE SEQUENCE</scope>
    <source>
        <strain evidence="7">KCTC 12368</strain>
    </source>
</reference>
<dbReference type="InterPro" id="IPR036052">
    <property type="entry name" value="TrpB-like_PALP_sf"/>
</dbReference>
<evidence type="ECO:0000256" key="3">
    <source>
        <dbReference type="ARBA" id="ARBA00022898"/>
    </source>
</evidence>
<comment type="cofactor">
    <cofactor evidence="1">
        <name>pyridoxal 5'-phosphate</name>
        <dbReference type="ChEBI" id="CHEBI:597326"/>
    </cofactor>
</comment>
<evidence type="ECO:0000313" key="8">
    <source>
        <dbReference type="Proteomes" id="UP000619457"/>
    </source>
</evidence>
<feature type="active site" description="Nucleophile" evidence="4">
    <location>
        <position position="51"/>
    </location>
</feature>
<feature type="domain" description="Tryptophan synthase beta chain-like PALP" evidence="6">
    <location>
        <begin position="5"/>
        <end position="270"/>
    </location>
</feature>
<evidence type="ECO:0000256" key="1">
    <source>
        <dbReference type="ARBA" id="ARBA00001933"/>
    </source>
</evidence>
<protein>
    <submittedName>
        <fullName evidence="7">1-aminocyclopropane-1-carboxylate deaminase</fullName>
    </submittedName>
</protein>
<dbReference type="PANTHER" id="PTHR43780:SF2">
    <property type="entry name" value="1-AMINOCYCLOPROPANE-1-CARBOXYLATE DEAMINASE-RELATED"/>
    <property type="match status" value="1"/>
</dbReference>
<dbReference type="InterPro" id="IPR001926">
    <property type="entry name" value="TrpB-like_PALP"/>
</dbReference>
<sequence length="289" mass="32577">MTSKKVNLYIKRLDLIHPTAGGNKYFKLLYNLKEAEIRSHKTILTFGGAYSNHIYSTAAACQALGLRSIGIIRGEAGKQLSPTLEYAKECGMSLHYMDRETYRNKQQAEVVENLRRQFGSFYLIPEGGTNKLAIKGCMEILREEDHRMDYIGAAIGTGGTLTGLIASARASQTVLGISSLKGEFIHKEIACLLESHAIEPKAKYELFTDYHFGGYAKYKQELIEFMREFTDQNGIPLDPIYTGKLFYGIYDLIKKDYFHEHASILLIHSGGLQGIEGFNMRHQENLRSS</sequence>
<dbReference type="GO" id="GO:0019148">
    <property type="term" value="F:D-cysteine desulfhydrase activity"/>
    <property type="evidence" value="ECO:0007669"/>
    <property type="project" value="TreeGrafter"/>
</dbReference>